<evidence type="ECO:0000256" key="2">
    <source>
        <dbReference type="SAM" id="Phobius"/>
    </source>
</evidence>
<dbReference type="Gene3D" id="2.10.25.10">
    <property type="entry name" value="Laminin"/>
    <property type="match status" value="1"/>
</dbReference>
<dbReference type="PROSITE" id="PS00022">
    <property type="entry name" value="EGF_1"/>
    <property type="match status" value="1"/>
</dbReference>
<keyword evidence="6" id="KW-1185">Reference proteome</keyword>
<dbReference type="SUPFAM" id="SSF53850">
    <property type="entry name" value="Periplasmic binding protein-like II"/>
    <property type="match status" value="2"/>
</dbReference>
<dbReference type="OrthoDB" id="2138086at2759"/>
<dbReference type="InterPro" id="IPR000742">
    <property type="entry name" value="EGF"/>
</dbReference>
<evidence type="ECO:0000259" key="3">
    <source>
        <dbReference type="PROSITE" id="PS00022"/>
    </source>
</evidence>
<accession>L8GR71</accession>
<name>L8GR71_ACACF</name>
<dbReference type="PANTHER" id="PTHR42996">
    <property type="entry name" value="PHOSPHATE-BINDING PROTEIN PSTS"/>
    <property type="match status" value="1"/>
</dbReference>
<evidence type="ECO:0000313" key="5">
    <source>
        <dbReference type="EMBL" id="ELR15442.1"/>
    </source>
</evidence>
<dbReference type="InterPro" id="IPR050962">
    <property type="entry name" value="Phosphate-bind_PstS"/>
</dbReference>
<organism evidence="5 6">
    <name type="scientific">Acanthamoeba castellanii (strain ATCC 30010 / Neff)</name>
    <dbReference type="NCBI Taxonomy" id="1257118"/>
    <lineage>
        <taxon>Eukaryota</taxon>
        <taxon>Amoebozoa</taxon>
        <taxon>Discosea</taxon>
        <taxon>Longamoebia</taxon>
        <taxon>Centramoebida</taxon>
        <taxon>Acanthamoebidae</taxon>
        <taxon>Acanthamoeba</taxon>
    </lineage>
</organism>
<proteinExistence type="inferred from homology"/>
<dbReference type="EMBL" id="KB008032">
    <property type="protein sequence ID" value="ELR15442.1"/>
    <property type="molecule type" value="Genomic_DNA"/>
</dbReference>
<feature type="transmembrane region" description="Helical" evidence="2">
    <location>
        <begin position="734"/>
        <end position="758"/>
    </location>
</feature>
<dbReference type="InterPro" id="IPR024370">
    <property type="entry name" value="PBP_domain"/>
</dbReference>
<gene>
    <name evidence="5" type="ORF">ACA1_276780</name>
</gene>
<dbReference type="PROSITE" id="PS01186">
    <property type="entry name" value="EGF_2"/>
    <property type="match status" value="1"/>
</dbReference>
<dbReference type="RefSeq" id="XP_004337455.1">
    <property type="nucleotide sequence ID" value="XM_004337407.1"/>
</dbReference>
<dbReference type="KEGG" id="acan:ACA1_276780"/>
<evidence type="ECO:0000313" key="6">
    <source>
        <dbReference type="Proteomes" id="UP000011083"/>
    </source>
</evidence>
<dbReference type="Proteomes" id="UP000011083">
    <property type="component" value="Unassembled WGS sequence"/>
</dbReference>
<keyword evidence="2" id="KW-0812">Transmembrane</keyword>
<dbReference type="CDD" id="cd00053">
    <property type="entry name" value="EGF"/>
    <property type="match status" value="1"/>
</dbReference>
<dbReference type="Gene3D" id="3.40.190.10">
    <property type="entry name" value="Periplasmic binding protein-like II"/>
    <property type="match status" value="4"/>
</dbReference>
<reference evidence="5 6" key="1">
    <citation type="journal article" date="2013" name="Genome Biol.">
        <title>Genome of Acanthamoeba castellanii highlights extensive lateral gene transfer and early evolution of tyrosine kinase signaling.</title>
        <authorList>
            <person name="Clarke M."/>
            <person name="Lohan A.J."/>
            <person name="Liu B."/>
            <person name="Lagkouvardos I."/>
            <person name="Roy S."/>
            <person name="Zafar N."/>
            <person name="Bertelli C."/>
            <person name="Schilde C."/>
            <person name="Kianianmomeni A."/>
            <person name="Burglin T.R."/>
            <person name="Frech C."/>
            <person name="Turcotte B."/>
            <person name="Kopec K.O."/>
            <person name="Synnott J.M."/>
            <person name="Choo C."/>
            <person name="Paponov I."/>
            <person name="Finkler A."/>
            <person name="Soon Heng Tan C."/>
            <person name="Hutchins A.P."/>
            <person name="Weinmeier T."/>
            <person name="Rattei T."/>
            <person name="Chu J.S."/>
            <person name="Gimenez G."/>
            <person name="Irimia M."/>
            <person name="Rigden D.J."/>
            <person name="Fitzpatrick D.A."/>
            <person name="Lorenzo-Morales J."/>
            <person name="Bateman A."/>
            <person name="Chiu C.H."/>
            <person name="Tang P."/>
            <person name="Hegemann P."/>
            <person name="Fromm H."/>
            <person name="Raoult D."/>
            <person name="Greub G."/>
            <person name="Miranda-Saavedra D."/>
            <person name="Chen N."/>
            <person name="Nash P."/>
            <person name="Ginger M.L."/>
            <person name="Horn M."/>
            <person name="Schaap P."/>
            <person name="Caler L."/>
            <person name="Loftus B."/>
        </authorList>
    </citation>
    <scope>NUCLEOTIDE SEQUENCE [LARGE SCALE GENOMIC DNA]</scope>
    <source>
        <strain evidence="5 6">Neff</strain>
    </source>
</reference>
<evidence type="ECO:0000259" key="4">
    <source>
        <dbReference type="PROSITE" id="PS01186"/>
    </source>
</evidence>
<comment type="similarity">
    <text evidence="1">Belongs to the PstS family.</text>
</comment>
<dbReference type="AlphaFoldDB" id="L8GR71"/>
<keyword evidence="2" id="KW-1133">Transmembrane helix</keyword>
<dbReference type="PANTHER" id="PTHR42996:SF1">
    <property type="entry name" value="PHOSPHATE-BINDING PROTEIN PSTS"/>
    <property type="match status" value="1"/>
</dbReference>
<dbReference type="GeneID" id="14916016"/>
<dbReference type="VEuPathDB" id="AmoebaDB:ACA1_276780"/>
<sequence length="809" mass="85314">MRARAGVRSGAYDVFGGGGVLTTSLWEVWSADHAFTTSPVAVTHTPQPAIAALQLFLSGQLDFAAVDDALPPAVLQSQVAGAGGQSVVQLPIAGNTVVIAYNLPGANATLVLNGTVLADIWQGKIAMWDDAALIELNPAMNLPHANITTVFGTNSSFDETSAFARSLGSFSYDFAAAFTDMESLPPVLEGRSVGFVSPRQRVDHVAITPYALTYARVGLLANTSLPAAMMWNRGGRLLTATTAGVQSAMLDAQSQIEAGNLTADLFNGPGEDSWPLSYLSFATFFVDRTGGGSCVPVQQFAEFLQWAFSNTQASNDATAAGYAPLLPSYTRRVLGSLNRFTCNGLAVLDTVALFGLAGTPYEFYSRWAVVVEEIDVEAVLTDSVALSGLGHGNADFALLRGDPSETTTAMADGEGRVVLPVAAFPYVPAYTLPDSPLLTFDLPAIADIYLGRIQKWNHENLSRLNPLVVLPDRFVRVVYPASASASGVETSALHQLLAKAVPLFNASVADASSMYSFVVALNTSVSTSDVPNTLNGLNDGFAVWPAAALSPQIQAGNVLREKPDGEQVLVELDFNALLTTLLDFAPQLVGAPGPNSTGGLYTLALGPDATGWPLVGMGAMAFHTHPTNFCASARALNDFLWWTQTDTNAFDDALENGAIVAGVLPQVRRAILRALAEARCQGQPTSSLYRCINDGVLCSNTGTCTTAGCSCRNGYSGTYCEEPPSADSTDTSRVLGIVLGTVAVCVMLLMLAVVVLGASVYKARQRRLAADHGQGLVMAALNEEPTPDVELDTIKIDGIAQVETHRWNG</sequence>
<dbReference type="Pfam" id="PF12849">
    <property type="entry name" value="PBP_like_2"/>
    <property type="match status" value="1"/>
</dbReference>
<evidence type="ECO:0000256" key="1">
    <source>
        <dbReference type="ARBA" id="ARBA00008725"/>
    </source>
</evidence>
<feature type="domain" description="EGF-like" evidence="3 4">
    <location>
        <begin position="709"/>
        <end position="720"/>
    </location>
</feature>
<protein>
    <submittedName>
        <fullName evidence="5">Phosphate-binding periplasmic protein, putative</fullName>
    </submittedName>
</protein>
<keyword evidence="2" id="KW-0472">Membrane</keyword>